<dbReference type="AlphaFoldDB" id="A0A314YDA2"/>
<accession>A0A314YDA2</accession>
<evidence type="ECO:0000313" key="1">
    <source>
        <dbReference type="EMBL" id="PQQ04037.1"/>
    </source>
</evidence>
<evidence type="ECO:0000313" key="2">
    <source>
        <dbReference type="Proteomes" id="UP000250321"/>
    </source>
</evidence>
<dbReference type="Proteomes" id="UP000250321">
    <property type="component" value="Unassembled WGS sequence"/>
</dbReference>
<dbReference type="EMBL" id="PJQY01001283">
    <property type="protein sequence ID" value="PQQ04037.1"/>
    <property type="molecule type" value="Genomic_DNA"/>
</dbReference>
<proteinExistence type="predicted"/>
<reference evidence="1 2" key="1">
    <citation type="submission" date="2018-02" db="EMBL/GenBank/DDBJ databases">
        <title>Draft genome of wild Prunus yedoensis var. nudiflora.</title>
        <authorList>
            <person name="Baek S."/>
            <person name="Kim J.-H."/>
            <person name="Choi K."/>
            <person name="Kim G.-B."/>
            <person name="Cho A."/>
            <person name="Jang H."/>
            <person name="Shin C.-H."/>
            <person name="Yu H.-J."/>
            <person name="Mun J.-H."/>
        </authorList>
    </citation>
    <scope>NUCLEOTIDE SEQUENCE [LARGE SCALE GENOMIC DNA]</scope>
    <source>
        <strain evidence="2">cv. Jeju island</strain>
        <tissue evidence="1">Leaf</tissue>
    </source>
</reference>
<protein>
    <submittedName>
        <fullName evidence="1">Uncharacterized protein</fullName>
    </submittedName>
</protein>
<gene>
    <name evidence="1" type="ORF">Pyn_06302</name>
</gene>
<keyword evidence="2" id="KW-1185">Reference proteome</keyword>
<comment type="caution">
    <text evidence="1">The sequence shown here is derived from an EMBL/GenBank/DDBJ whole genome shotgun (WGS) entry which is preliminary data.</text>
</comment>
<organism evidence="1 2">
    <name type="scientific">Prunus yedoensis var. nudiflora</name>
    <dbReference type="NCBI Taxonomy" id="2094558"/>
    <lineage>
        <taxon>Eukaryota</taxon>
        <taxon>Viridiplantae</taxon>
        <taxon>Streptophyta</taxon>
        <taxon>Embryophyta</taxon>
        <taxon>Tracheophyta</taxon>
        <taxon>Spermatophyta</taxon>
        <taxon>Magnoliopsida</taxon>
        <taxon>eudicotyledons</taxon>
        <taxon>Gunneridae</taxon>
        <taxon>Pentapetalae</taxon>
        <taxon>rosids</taxon>
        <taxon>fabids</taxon>
        <taxon>Rosales</taxon>
        <taxon>Rosaceae</taxon>
        <taxon>Amygdaloideae</taxon>
        <taxon>Amygdaleae</taxon>
        <taxon>Prunus</taxon>
    </lineage>
</organism>
<sequence length="65" mass="7007">MGFLKSSSGFDLTTDSCTSKNFVAPVANVRIHLQNSLPDSPTHRGDNDGIGQADRILFVGVYLPQ</sequence>
<name>A0A314YDA2_PRUYE</name>